<dbReference type="RefSeq" id="XP_018486703.1">
    <property type="nucleotide sequence ID" value="XM_018631201.2"/>
</dbReference>
<dbReference type="InterPro" id="IPR002902">
    <property type="entry name" value="GNK2"/>
</dbReference>
<dbReference type="Pfam" id="PF01657">
    <property type="entry name" value="Stress-antifung"/>
    <property type="match status" value="2"/>
</dbReference>
<dbReference type="PROSITE" id="PS50011">
    <property type="entry name" value="PROTEIN_KINASE_DOM"/>
    <property type="match status" value="1"/>
</dbReference>
<protein>
    <submittedName>
        <fullName evidence="24">Cysteine-rich receptor-like protein kinase 10</fullName>
    </submittedName>
</protein>
<keyword evidence="14" id="KW-0325">Glycoprotein</keyword>
<keyword evidence="10 17" id="KW-0067">ATP-binding</keyword>
<sequence length="648" mass="72441">MSDYSSFIFFHLLIIIFHASGQDPPYIGHFCGNRANFTRNSTYYSNLRSLLSALSRPNASYTTGFLSATVGTGSDTVTGLFLCRGDIIPEICGDNALYAVDDALTRCPDQKEATIWYNPCTLRYSDRNILSTLATSPGVLLTNTNNVTAELRDRLRDVLNSTMDDAARTAVNSSRKFALKKTDFTPTKRFYGLVQCTPDLTSDECNVCLRRAIDGLPREQVGGRNLLPSCNVRYELYPFYSETLAPPPPPPNSSSVFRQPPPANPKPRVYKNSTLMIVAIVVPIAVGLLLFAALQFYFVKRLKKRYDTSASNDGSLQFDFKTVETATNKFSDSNMLGQGGFGEVYEGVLTNGTKVAVKRLSKSSEQGVDEFKNEATLVAKLQHRNLVRLLGFCIEGEEKILVYEFVPNKSLDYFLFDSTKQIELNWTNRYKIIEGIARGVLYLHQDSRLTIIHRDLKASNILLDTDMEPKIADFGMARVFGMDQTQSNTSIIIGTFGYMSPEYAMHGQFSMKSDVYSFGIIVLEIISGKRNSTFYQTDGDVDLATYAWRIWKEGAPEELIDPVIREICVKDEVIRCIHISLLCVQEDPGDRPTMGTIIMMLHSKIMNLPVPHQPGFSFSNQDESETNVAADVSESITYDASISNTLPR</sequence>
<comment type="catalytic activity">
    <reaction evidence="16">
        <text>L-threonyl-[protein] + ATP = O-phospho-L-threonyl-[protein] + ADP + H(+)</text>
        <dbReference type="Rhea" id="RHEA:46608"/>
        <dbReference type="Rhea" id="RHEA-COMP:11060"/>
        <dbReference type="Rhea" id="RHEA-COMP:11605"/>
        <dbReference type="ChEBI" id="CHEBI:15378"/>
        <dbReference type="ChEBI" id="CHEBI:30013"/>
        <dbReference type="ChEBI" id="CHEBI:30616"/>
        <dbReference type="ChEBI" id="CHEBI:61977"/>
        <dbReference type="ChEBI" id="CHEBI:456216"/>
    </reaction>
</comment>
<dbReference type="InterPro" id="IPR017441">
    <property type="entry name" value="Protein_kinase_ATP_BS"/>
</dbReference>
<evidence type="ECO:0000256" key="13">
    <source>
        <dbReference type="ARBA" id="ARBA00023170"/>
    </source>
</evidence>
<evidence type="ECO:0000256" key="10">
    <source>
        <dbReference type="ARBA" id="ARBA00022840"/>
    </source>
</evidence>
<keyword evidence="9" id="KW-0418">Kinase</keyword>
<dbReference type="OrthoDB" id="688481at2759"/>
<evidence type="ECO:0000313" key="23">
    <source>
        <dbReference type="Proteomes" id="UP000504610"/>
    </source>
</evidence>
<dbReference type="InterPro" id="IPR011009">
    <property type="entry name" value="Kinase-like_dom_sf"/>
</dbReference>
<evidence type="ECO:0000256" key="17">
    <source>
        <dbReference type="PROSITE-ProRule" id="PRU10141"/>
    </source>
</evidence>
<comment type="subcellular location">
    <subcellularLocation>
        <location evidence="1">Membrane</location>
        <topology evidence="1">Single-pass membrane protein</topology>
    </subcellularLocation>
</comment>
<evidence type="ECO:0000256" key="11">
    <source>
        <dbReference type="ARBA" id="ARBA00022989"/>
    </source>
</evidence>
<evidence type="ECO:0000256" key="4">
    <source>
        <dbReference type="ARBA" id="ARBA00022679"/>
    </source>
</evidence>
<evidence type="ECO:0000256" key="2">
    <source>
        <dbReference type="ARBA" id="ARBA00022527"/>
    </source>
</evidence>
<accession>A0A6J0NSL3</accession>
<dbReference type="GeneID" id="108857241"/>
<dbReference type="Gene3D" id="3.30.200.20">
    <property type="entry name" value="Phosphorylase Kinase, domain 1"/>
    <property type="match status" value="1"/>
</dbReference>
<evidence type="ECO:0000259" key="22">
    <source>
        <dbReference type="PROSITE" id="PS51473"/>
    </source>
</evidence>
<dbReference type="PANTHER" id="PTHR27002:SF1001">
    <property type="entry name" value="CYSTEINE-RICH RECEPTOR-LIKE PROTEIN KINASE 10-RELATED"/>
    <property type="match status" value="1"/>
</dbReference>
<evidence type="ECO:0000256" key="19">
    <source>
        <dbReference type="SAM" id="Phobius"/>
    </source>
</evidence>
<evidence type="ECO:0000256" key="9">
    <source>
        <dbReference type="ARBA" id="ARBA00022777"/>
    </source>
</evidence>
<dbReference type="GO" id="GO:0005524">
    <property type="term" value="F:ATP binding"/>
    <property type="evidence" value="ECO:0007669"/>
    <property type="project" value="UniProtKB-UniRule"/>
</dbReference>
<comment type="catalytic activity">
    <reaction evidence="15">
        <text>L-seryl-[protein] + ATP = O-phospho-L-seryl-[protein] + ADP + H(+)</text>
        <dbReference type="Rhea" id="RHEA:17989"/>
        <dbReference type="Rhea" id="RHEA-COMP:9863"/>
        <dbReference type="Rhea" id="RHEA-COMP:11604"/>
        <dbReference type="ChEBI" id="CHEBI:15378"/>
        <dbReference type="ChEBI" id="CHEBI:29999"/>
        <dbReference type="ChEBI" id="CHEBI:30616"/>
        <dbReference type="ChEBI" id="CHEBI:83421"/>
        <dbReference type="ChEBI" id="CHEBI:456216"/>
    </reaction>
</comment>
<evidence type="ECO:0000256" key="18">
    <source>
        <dbReference type="SAM" id="MobiDB-lite"/>
    </source>
</evidence>
<keyword evidence="5 19" id="KW-0812">Transmembrane</keyword>
<feature type="region of interest" description="Disordered" evidence="18">
    <location>
        <begin position="245"/>
        <end position="265"/>
    </location>
</feature>
<dbReference type="PROSITE" id="PS51473">
    <property type="entry name" value="GNK2"/>
    <property type="match status" value="2"/>
</dbReference>
<reference evidence="24" key="2">
    <citation type="submission" date="2025-08" db="UniProtKB">
        <authorList>
            <consortium name="RefSeq"/>
        </authorList>
    </citation>
    <scope>IDENTIFICATION</scope>
    <source>
        <tissue evidence="24">Leaf</tissue>
    </source>
</reference>
<keyword evidence="6 20" id="KW-0732">Signal</keyword>
<keyword evidence="8 17" id="KW-0547">Nucleotide-binding</keyword>
<dbReference type="InterPro" id="IPR000719">
    <property type="entry name" value="Prot_kinase_dom"/>
</dbReference>
<dbReference type="Pfam" id="PF07714">
    <property type="entry name" value="PK_Tyr_Ser-Thr"/>
    <property type="match status" value="1"/>
</dbReference>
<evidence type="ECO:0000256" key="5">
    <source>
        <dbReference type="ARBA" id="ARBA00022692"/>
    </source>
</evidence>
<keyword evidence="13" id="KW-0675">Receptor</keyword>
<evidence type="ECO:0000256" key="12">
    <source>
        <dbReference type="ARBA" id="ARBA00023136"/>
    </source>
</evidence>
<dbReference type="FunFam" id="1.10.510.10:FF:000129">
    <property type="entry name" value="cysteine-rich receptor-like protein kinase 10"/>
    <property type="match status" value="1"/>
</dbReference>
<evidence type="ECO:0000259" key="21">
    <source>
        <dbReference type="PROSITE" id="PS50011"/>
    </source>
</evidence>
<dbReference type="InterPro" id="IPR038408">
    <property type="entry name" value="GNK2_sf"/>
</dbReference>
<dbReference type="AlphaFoldDB" id="A0A6J0NSL3"/>
<keyword evidence="3" id="KW-0597">Phosphoprotein</keyword>
<evidence type="ECO:0000256" key="1">
    <source>
        <dbReference type="ARBA" id="ARBA00004167"/>
    </source>
</evidence>
<name>A0A6J0NSL3_RAPSA</name>
<dbReference type="GO" id="GO:0004674">
    <property type="term" value="F:protein serine/threonine kinase activity"/>
    <property type="evidence" value="ECO:0007669"/>
    <property type="project" value="UniProtKB-KW"/>
</dbReference>
<dbReference type="PROSITE" id="PS00108">
    <property type="entry name" value="PROTEIN_KINASE_ST"/>
    <property type="match status" value="1"/>
</dbReference>
<evidence type="ECO:0000256" key="3">
    <source>
        <dbReference type="ARBA" id="ARBA00022553"/>
    </source>
</evidence>
<dbReference type="SUPFAM" id="SSF56112">
    <property type="entry name" value="Protein kinase-like (PK-like)"/>
    <property type="match status" value="1"/>
</dbReference>
<evidence type="ECO:0000256" key="6">
    <source>
        <dbReference type="ARBA" id="ARBA00022729"/>
    </source>
</evidence>
<dbReference type="FunFam" id="3.30.200.20:FF:000727">
    <property type="entry name" value="Cysteine-rich RLK (RECEPTOR-like protein kinase) 23"/>
    <property type="match status" value="1"/>
</dbReference>
<dbReference type="InterPro" id="IPR001245">
    <property type="entry name" value="Ser-Thr/Tyr_kinase_cat_dom"/>
</dbReference>
<dbReference type="InterPro" id="IPR008271">
    <property type="entry name" value="Ser/Thr_kinase_AS"/>
</dbReference>
<keyword evidence="23" id="KW-1185">Reference proteome</keyword>
<feature type="binding site" evidence="17">
    <location>
        <position position="358"/>
    </location>
    <ligand>
        <name>ATP</name>
        <dbReference type="ChEBI" id="CHEBI:30616"/>
    </ligand>
</feature>
<proteinExistence type="predicted"/>
<dbReference type="FunFam" id="3.30.430.20:FF:000002">
    <property type="entry name" value="Cysteine-rich receptor-like protein kinase 10"/>
    <property type="match status" value="1"/>
</dbReference>
<organism evidence="23 24">
    <name type="scientific">Raphanus sativus</name>
    <name type="common">Radish</name>
    <name type="synonym">Raphanus raphanistrum var. sativus</name>
    <dbReference type="NCBI Taxonomy" id="3726"/>
    <lineage>
        <taxon>Eukaryota</taxon>
        <taxon>Viridiplantae</taxon>
        <taxon>Streptophyta</taxon>
        <taxon>Embryophyta</taxon>
        <taxon>Tracheophyta</taxon>
        <taxon>Spermatophyta</taxon>
        <taxon>Magnoliopsida</taxon>
        <taxon>eudicotyledons</taxon>
        <taxon>Gunneridae</taxon>
        <taxon>Pentapetalae</taxon>
        <taxon>rosids</taxon>
        <taxon>malvids</taxon>
        <taxon>Brassicales</taxon>
        <taxon>Brassicaceae</taxon>
        <taxon>Brassiceae</taxon>
        <taxon>Raphanus</taxon>
    </lineage>
</organism>
<evidence type="ECO:0000256" key="16">
    <source>
        <dbReference type="ARBA" id="ARBA00047951"/>
    </source>
</evidence>
<dbReference type="SMART" id="SM00220">
    <property type="entry name" value="S_TKc"/>
    <property type="match status" value="1"/>
</dbReference>
<feature type="domain" description="Protein kinase" evidence="21">
    <location>
        <begin position="330"/>
        <end position="605"/>
    </location>
</feature>
<keyword evidence="7" id="KW-0677">Repeat</keyword>
<evidence type="ECO:0000256" key="20">
    <source>
        <dbReference type="SAM" id="SignalP"/>
    </source>
</evidence>
<feature type="chain" id="PRO_5027061692" evidence="20">
    <location>
        <begin position="22"/>
        <end position="648"/>
    </location>
</feature>
<dbReference type="CDD" id="cd14066">
    <property type="entry name" value="STKc_IRAK"/>
    <property type="match status" value="1"/>
</dbReference>
<evidence type="ECO:0000313" key="24">
    <source>
        <dbReference type="RefSeq" id="XP_018486703.1"/>
    </source>
</evidence>
<dbReference type="Gene3D" id="1.10.510.10">
    <property type="entry name" value="Transferase(Phosphotransferase) domain 1"/>
    <property type="match status" value="1"/>
</dbReference>
<keyword evidence="11 19" id="KW-1133">Transmembrane helix</keyword>
<feature type="signal peptide" evidence="20">
    <location>
        <begin position="1"/>
        <end position="21"/>
    </location>
</feature>
<dbReference type="Gene3D" id="3.30.430.20">
    <property type="entry name" value="Gnk2 domain, C-X8-C-X2-C motif"/>
    <property type="match status" value="2"/>
</dbReference>
<gene>
    <name evidence="24" type="primary">LOC108857241</name>
</gene>
<dbReference type="Proteomes" id="UP000504610">
    <property type="component" value="Chromosome 3"/>
</dbReference>
<dbReference type="PANTHER" id="PTHR27002">
    <property type="entry name" value="RECEPTOR-LIKE SERINE/THREONINE-PROTEIN KINASE SD1-8"/>
    <property type="match status" value="1"/>
</dbReference>
<dbReference type="GO" id="GO:0042742">
    <property type="term" value="P:defense response to bacterium"/>
    <property type="evidence" value="ECO:0007669"/>
    <property type="project" value="TreeGrafter"/>
</dbReference>
<evidence type="ECO:0000256" key="14">
    <source>
        <dbReference type="ARBA" id="ARBA00023180"/>
    </source>
</evidence>
<keyword evidence="12 19" id="KW-0472">Membrane</keyword>
<evidence type="ECO:0000256" key="15">
    <source>
        <dbReference type="ARBA" id="ARBA00047558"/>
    </source>
</evidence>
<feature type="domain" description="Gnk2-homologous" evidence="22">
    <location>
        <begin position="25"/>
        <end position="129"/>
    </location>
</feature>
<dbReference type="KEGG" id="rsz:108857241"/>
<reference evidence="23" key="1">
    <citation type="journal article" date="2019" name="Database">
        <title>The radish genome database (RadishGD): an integrated information resource for radish genomics.</title>
        <authorList>
            <person name="Yu H.J."/>
            <person name="Baek S."/>
            <person name="Lee Y.J."/>
            <person name="Cho A."/>
            <person name="Mun J.H."/>
        </authorList>
    </citation>
    <scope>NUCLEOTIDE SEQUENCE [LARGE SCALE GENOMIC DNA]</scope>
    <source>
        <strain evidence="23">cv. WK10039</strain>
    </source>
</reference>
<dbReference type="CDD" id="cd23509">
    <property type="entry name" value="Gnk2-like"/>
    <property type="match status" value="2"/>
</dbReference>
<feature type="domain" description="Gnk2-homologous" evidence="22">
    <location>
        <begin position="135"/>
        <end position="239"/>
    </location>
</feature>
<keyword evidence="4" id="KW-0808">Transferase</keyword>
<feature type="transmembrane region" description="Helical" evidence="19">
    <location>
        <begin position="275"/>
        <end position="299"/>
    </location>
</feature>
<evidence type="ECO:0000256" key="7">
    <source>
        <dbReference type="ARBA" id="ARBA00022737"/>
    </source>
</evidence>
<evidence type="ECO:0000256" key="8">
    <source>
        <dbReference type="ARBA" id="ARBA00022741"/>
    </source>
</evidence>
<dbReference type="GO" id="GO:0005886">
    <property type="term" value="C:plasma membrane"/>
    <property type="evidence" value="ECO:0007669"/>
    <property type="project" value="TreeGrafter"/>
</dbReference>
<dbReference type="PROSITE" id="PS00107">
    <property type="entry name" value="PROTEIN_KINASE_ATP"/>
    <property type="match status" value="1"/>
</dbReference>
<keyword evidence="2" id="KW-0723">Serine/threonine-protein kinase</keyword>